<protein>
    <submittedName>
        <fullName evidence="2">Uncharacterized protein</fullName>
    </submittedName>
</protein>
<keyword evidence="1" id="KW-0472">Membrane</keyword>
<accession>A0A9X4AL53</accession>
<dbReference type="Proteomes" id="UP001145072">
    <property type="component" value="Unassembled WGS sequence"/>
</dbReference>
<feature type="transmembrane region" description="Helical" evidence="1">
    <location>
        <begin position="12"/>
        <end position="33"/>
    </location>
</feature>
<dbReference type="AlphaFoldDB" id="A0A9X4AL53"/>
<gene>
    <name evidence="2" type="ORF">NC661_17170</name>
</gene>
<dbReference type="RefSeq" id="WP_259869303.1">
    <property type="nucleotide sequence ID" value="NZ_JAOALK010000037.1"/>
</dbReference>
<evidence type="ECO:0000256" key="1">
    <source>
        <dbReference type="SAM" id="Phobius"/>
    </source>
</evidence>
<name>A0A9X4AL53_9BACI</name>
<sequence length="64" mass="7652">MDFELSLKNKRVRIWLWMMIPALSIATALFLFIPKEHNYIGILPIIIGYFIYIGWVIAEKKKQR</sequence>
<dbReference type="EMBL" id="JAMQJZ010000016">
    <property type="protein sequence ID" value="MDC3422093.1"/>
    <property type="molecule type" value="Genomic_DNA"/>
</dbReference>
<evidence type="ECO:0000313" key="3">
    <source>
        <dbReference type="Proteomes" id="UP001145072"/>
    </source>
</evidence>
<keyword evidence="1" id="KW-1133">Transmembrane helix</keyword>
<feature type="transmembrane region" description="Helical" evidence="1">
    <location>
        <begin position="39"/>
        <end position="58"/>
    </location>
</feature>
<organism evidence="2 3">
    <name type="scientific">Aquibacillus koreensis</name>
    <dbReference type="NCBI Taxonomy" id="279446"/>
    <lineage>
        <taxon>Bacteria</taxon>
        <taxon>Bacillati</taxon>
        <taxon>Bacillota</taxon>
        <taxon>Bacilli</taxon>
        <taxon>Bacillales</taxon>
        <taxon>Bacillaceae</taxon>
        <taxon>Aquibacillus</taxon>
    </lineage>
</organism>
<proteinExistence type="predicted"/>
<reference evidence="2" key="1">
    <citation type="submission" date="2022-06" db="EMBL/GenBank/DDBJ databases">
        <title>Aquibacillus sp. a new bacterium isolated from soil saline samples.</title>
        <authorList>
            <person name="Galisteo C."/>
            <person name="De La Haba R."/>
            <person name="Sanchez-Porro C."/>
            <person name="Ventosa A."/>
        </authorList>
    </citation>
    <scope>NUCLEOTIDE SEQUENCE</scope>
    <source>
        <strain evidence="2">JCM 12387</strain>
    </source>
</reference>
<evidence type="ECO:0000313" key="2">
    <source>
        <dbReference type="EMBL" id="MDC3422093.1"/>
    </source>
</evidence>
<keyword evidence="3" id="KW-1185">Reference proteome</keyword>
<keyword evidence="1" id="KW-0812">Transmembrane</keyword>
<comment type="caution">
    <text evidence="2">The sequence shown here is derived from an EMBL/GenBank/DDBJ whole genome shotgun (WGS) entry which is preliminary data.</text>
</comment>